<feature type="region of interest" description="Disordered" evidence="2">
    <location>
        <begin position="744"/>
        <end position="765"/>
    </location>
</feature>
<dbReference type="PANTHER" id="PTHR32305">
    <property type="match status" value="1"/>
</dbReference>
<dbReference type="Proteomes" id="UP000294593">
    <property type="component" value="Unassembled WGS sequence"/>
</dbReference>
<dbReference type="PANTHER" id="PTHR32305:SF15">
    <property type="entry name" value="PROTEIN RHSA-RELATED"/>
    <property type="match status" value="1"/>
</dbReference>
<dbReference type="NCBIfam" id="TIGR01643">
    <property type="entry name" value="YD_repeat_2x"/>
    <property type="match status" value="3"/>
</dbReference>
<accession>A0A4R6R6Z1</accession>
<dbReference type="Gene3D" id="2.180.10.10">
    <property type="entry name" value="RHS repeat-associated core"/>
    <property type="match status" value="4"/>
</dbReference>
<name>A0A4R6R6Z1_9BURK</name>
<evidence type="ECO:0000313" key="4">
    <source>
        <dbReference type="EMBL" id="TDP81649.1"/>
    </source>
</evidence>
<proteinExistence type="predicted"/>
<feature type="compositionally biased region" description="Low complexity" evidence="2">
    <location>
        <begin position="746"/>
        <end position="758"/>
    </location>
</feature>
<dbReference type="InterPro" id="IPR056823">
    <property type="entry name" value="TEN-like_YD-shell"/>
</dbReference>
<feature type="region of interest" description="Disordered" evidence="2">
    <location>
        <begin position="121"/>
        <end position="142"/>
    </location>
</feature>
<evidence type="ECO:0000259" key="3">
    <source>
        <dbReference type="Pfam" id="PF25023"/>
    </source>
</evidence>
<evidence type="ECO:0000256" key="2">
    <source>
        <dbReference type="SAM" id="MobiDB-lite"/>
    </source>
</evidence>
<evidence type="ECO:0000256" key="1">
    <source>
        <dbReference type="ARBA" id="ARBA00022737"/>
    </source>
</evidence>
<dbReference type="InterPro" id="IPR022385">
    <property type="entry name" value="Rhs_assc_core"/>
</dbReference>
<dbReference type="InterPro" id="IPR050708">
    <property type="entry name" value="T6SS_VgrG/RHS"/>
</dbReference>
<protein>
    <submittedName>
        <fullName evidence="4">RHS repeat-associated protein</fullName>
    </submittedName>
</protein>
<keyword evidence="5" id="KW-1185">Reference proteome</keyword>
<reference evidence="4 5" key="1">
    <citation type="submission" date="2019-03" db="EMBL/GenBank/DDBJ databases">
        <title>Genomic Encyclopedia of Type Strains, Phase IV (KMG-IV): sequencing the most valuable type-strain genomes for metagenomic binning, comparative biology and taxonomic classification.</title>
        <authorList>
            <person name="Goeker M."/>
        </authorList>
    </citation>
    <scope>NUCLEOTIDE SEQUENCE [LARGE SCALE GENOMIC DNA]</scope>
    <source>
        <strain evidence="4 5">DSM 11901</strain>
    </source>
</reference>
<dbReference type="Pfam" id="PF25023">
    <property type="entry name" value="TEN_YD-shell"/>
    <property type="match status" value="1"/>
</dbReference>
<sequence>MAPSGSASQPVNSFAISYELNGGYGFGLISKAVITDPLQSAWKYNFSTSLGVTLPTSVDLPASDAGALPATKTYTYDTRNNIASITDFNGHRACYLSTTTADGVANLEKVRVEGLTGGSGGTNCASVTPEGSTLPKAADGTQSRKISTQWHPDWALKTKQAEPNKLTTWVYNGQPDPFNGGTPASCTSPKYGATSVANLPDGKPIVVLCKRVEQSTTDATGAQGFAATVGHGVSGNTTPDTRTWTYTYNQYGQVLSEDGPRTDVADTTTYEYWDATSFTGADPQAVGHTMGDLKQVTNALGQVTNYTQYDKAGRLLAMSDANGLSTTYTYSPRGFLTSRSRSLSASGAATRTTTYHYDPRGLLDEVGLPGGVVSTRAGQAGAATGRRYTFQYDDAHRLIGMRSASGETVSYTLDNAGNVTREEWKNADGSSAKLIRREFDALNRLSSHIRQINGQDAATELGYDAQGNPTTTQRPQVAAYVESSPPKEARRYNALDQLTTIEDAINGAAKPTTLAPKANDELQALSAPNGGGWTYQRDGFGQVLQETSTETSGSTPGTPGAVKQTFDAAGNLVSRVDARGLTMAQQFDALNRLTAVQHTGTGADTSLDQSWRWDSSPSGAPLACGNGQGRLCQISTALGTRYLSYDAFGNITGQAQRFAALGSNSAQQVASQWGYDGEDRLSASVGAGNQSVALGRDAEGRASQVLGLLNGQAAVVVSETTYQATGEADRSTYGNQRVFDRDFDMGSGLSSGSRSAPAGGSGSVQDGDVPIPAWALLSLGAGLMATLRKHAKAQHTRPARLMSMLLALLVTIGALTQPEAAHAQTTSTTSTETITHDERGNVSGITRDGQAATYQYDVLDRLKAETGPSTQNITYDANGNRTGDASGSYTVVANSNRLATRNGQNVIHDAAGNVTRERVRLNGSLVTRTQAYNDDNQLAKVSINGVQVASYLYDHLGLRGQKTLANPPAGTPAITLYIHDPNGHLFQEIAGSGPRAGQALVTYAWKDDTPAAVIFHDTASSQHIVYLEVDQLNTPRRGTDSTGKVVWTWTSDAFGNTAPNEDPDGDGIKTTINLRFPGQYFDAESGLHYNWHRYYDPQVGRYTQPDPIGVEGGVNPYAYVEGNPNSYYDPYGLWAWGDPLPDDLVDFSAGMGDALSLGLTDWVRDQMGTNGGVNKCSGSYGAGQWAGAGVAAATGVAGGLRAAGTRGAGKEFSHWIPNRMGGPRALWNGNYVTKEVHALSDPYRYRFMPRTWKAANPMPNRLSQQWTRLPNVYKGAGAGSAYGAAGMAMNDCTCSQ</sequence>
<feature type="domain" description="Teneurin-like YD-shell" evidence="3">
    <location>
        <begin position="831"/>
        <end position="1106"/>
    </location>
</feature>
<dbReference type="InterPro" id="IPR031325">
    <property type="entry name" value="RHS_repeat"/>
</dbReference>
<keyword evidence="1" id="KW-0677">Repeat</keyword>
<comment type="caution">
    <text evidence="4">The sequence shown here is derived from an EMBL/GenBank/DDBJ whole genome shotgun (WGS) entry which is preliminary data.</text>
</comment>
<gene>
    <name evidence="4" type="ORF">EV672_10780</name>
</gene>
<feature type="region of interest" description="Disordered" evidence="2">
    <location>
        <begin position="819"/>
        <end position="844"/>
    </location>
</feature>
<evidence type="ECO:0000313" key="5">
    <source>
        <dbReference type="Proteomes" id="UP000294593"/>
    </source>
</evidence>
<feature type="compositionally biased region" description="Polar residues" evidence="2">
    <location>
        <begin position="122"/>
        <end position="131"/>
    </location>
</feature>
<dbReference type="Pfam" id="PF05593">
    <property type="entry name" value="RHS_repeat"/>
    <property type="match status" value="3"/>
</dbReference>
<dbReference type="InterPro" id="IPR006530">
    <property type="entry name" value="YD"/>
</dbReference>
<dbReference type="EMBL" id="SNXW01000007">
    <property type="protein sequence ID" value="TDP81649.1"/>
    <property type="molecule type" value="Genomic_DNA"/>
</dbReference>
<dbReference type="NCBIfam" id="TIGR03696">
    <property type="entry name" value="Rhs_assc_core"/>
    <property type="match status" value="1"/>
</dbReference>
<organism evidence="4 5">
    <name type="scientific">Aquabacterium commune</name>
    <dbReference type="NCBI Taxonomy" id="70586"/>
    <lineage>
        <taxon>Bacteria</taxon>
        <taxon>Pseudomonadati</taxon>
        <taxon>Pseudomonadota</taxon>
        <taxon>Betaproteobacteria</taxon>
        <taxon>Burkholderiales</taxon>
        <taxon>Aquabacterium</taxon>
    </lineage>
</organism>